<dbReference type="Proteomes" id="UP000032142">
    <property type="component" value="Unassembled WGS sequence"/>
</dbReference>
<reference evidence="2" key="1">
    <citation type="submission" date="2014-09" db="EMBL/GenBank/DDBJ databases">
        <authorList>
            <person name="Mudge J."/>
            <person name="Ramaraj T."/>
            <person name="Lindquist I.E."/>
            <person name="Bharti A.K."/>
            <person name="Sundararajan A."/>
            <person name="Cameron C.T."/>
            <person name="Woodward J.E."/>
            <person name="May G.D."/>
            <person name="Brubaker C."/>
            <person name="Broadhvest J."/>
            <person name="Wilkins T.A."/>
        </authorList>
    </citation>
    <scope>NUCLEOTIDE SEQUENCE</scope>
    <source>
        <strain evidence="2">cv. AKA8401</strain>
    </source>
</reference>
<protein>
    <submittedName>
        <fullName evidence="1">Uncharacterized protein</fullName>
    </submittedName>
</protein>
<gene>
    <name evidence="1" type="ORF">F383_07311</name>
</gene>
<keyword evidence="2" id="KW-1185">Reference proteome</keyword>
<evidence type="ECO:0000313" key="2">
    <source>
        <dbReference type="Proteomes" id="UP000032142"/>
    </source>
</evidence>
<accession>A0A0B0PHG1</accession>
<organism evidence="1 2">
    <name type="scientific">Gossypium arboreum</name>
    <name type="common">Tree cotton</name>
    <name type="synonym">Gossypium nanking</name>
    <dbReference type="NCBI Taxonomy" id="29729"/>
    <lineage>
        <taxon>Eukaryota</taxon>
        <taxon>Viridiplantae</taxon>
        <taxon>Streptophyta</taxon>
        <taxon>Embryophyta</taxon>
        <taxon>Tracheophyta</taxon>
        <taxon>Spermatophyta</taxon>
        <taxon>Magnoliopsida</taxon>
        <taxon>eudicotyledons</taxon>
        <taxon>Gunneridae</taxon>
        <taxon>Pentapetalae</taxon>
        <taxon>rosids</taxon>
        <taxon>malvids</taxon>
        <taxon>Malvales</taxon>
        <taxon>Malvaceae</taxon>
        <taxon>Malvoideae</taxon>
        <taxon>Gossypium</taxon>
    </lineage>
</organism>
<sequence length="35" mass="4160">MIFPLLIRVDFAFPKIQLQNSTSPSLHFPLYFTNY</sequence>
<name>A0A0B0PHG1_GOSAR</name>
<dbReference type="EMBL" id="KN426647">
    <property type="protein sequence ID" value="KHG23879.1"/>
    <property type="molecule type" value="Genomic_DNA"/>
</dbReference>
<dbReference type="AlphaFoldDB" id="A0A0B0PHG1"/>
<proteinExistence type="predicted"/>
<evidence type="ECO:0000313" key="1">
    <source>
        <dbReference type="EMBL" id="KHG23879.1"/>
    </source>
</evidence>